<protein>
    <submittedName>
        <fullName evidence="1">Uncharacterized protein</fullName>
    </submittedName>
</protein>
<evidence type="ECO:0000313" key="1">
    <source>
        <dbReference type="EMBL" id="SMY17509.1"/>
    </source>
</evidence>
<proteinExistence type="predicted"/>
<accession>A0A1Y6KZB2</accession>
<sequence length="565" mass="64844">MKTHSCNATNMSLRNPAVVMQPKKLGAMHQNRLSFVRILIRRMANQQWKITPTVWNISSQGYGIAQYRLDTPNQHYHLVVFSNAINDEDRNDRVIAEKWDVTFALVIGDVDDVLFDQLHNNVPLQEAGRLSSQVLVLARANKSVRIFNHLIEKLAQGQQPDTQLLADVGYILRTTAVYGNGKFGIADFELLEDNPDLSLSFSAQMCAVYILRQFSLDWVHFLAQQQANGNATTLARPLQRYLGIGNATGLGMAPYLIRHPRIIDQWMTTRETAIAIAMANPITPTSRLQLTPLLQRAIKHLQQTTTIDDYQRQLNAVAITELQAILEQLIFSSTDDDNWQHLLAKYHLMSQETQEILTSCILELYPEQVDMLENNFNADETLSLSTGICVSDLILLLQQRYQWALEIDFYQPLNNYWFWYRSKDKEEPRIGIRGQEAGEEKELALDIARQVFFLYQELQRASPQETLATFLLKHPQYRAIARRTWTLGQCAMGDIQINILNKHTLPIHLLRCKLAIFGATKFDPRSDRWLRVTFFQGAPLADELHPDEWLFPLLPTTATDIKEFP</sequence>
<gene>
    <name evidence="1" type="ORF">PAQU9191_02821</name>
</gene>
<organism evidence="1 2">
    <name type="scientific">Photobacterium aquimaris</name>
    <dbReference type="NCBI Taxonomy" id="512643"/>
    <lineage>
        <taxon>Bacteria</taxon>
        <taxon>Pseudomonadati</taxon>
        <taxon>Pseudomonadota</taxon>
        <taxon>Gammaproteobacteria</taxon>
        <taxon>Vibrionales</taxon>
        <taxon>Vibrionaceae</taxon>
        <taxon>Photobacterium</taxon>
    </lineage>
</organism>
<dbReference type="Proteomes" id="UP000196485">
    <property type="component" value="Unassembled WGS sequence"/>
</dbReference>
<dbReference type="AlphaFoldDB" id="A0A1Y6KZB2"/>
<name>A0A1Y6KZB2_9GAMM</name>
<reference evidence="2" key="1">
    <citation type="submission" date="2017-06" db="EMBL/GenBank/DDBJ databases">
        <authorList>
            <person name="Rodrigo-Torres L."/>
            <person name="Arahal R. D."/>
            <person name="Lucena T."/>
        </authorList>
    </citation>
    <scope>NUCLEOTIDE SEQUENCE [LARGE SCALE GENOMIC DNA]</scope>
    <source>
        <strain evidence="2">type strain: CECT 9192</strain>
    </source>
</reference>
<dbReference type="RefSeq" id="WP_087821372.1">
    <property type="nucleotide sequence ID" value="NZ_FYAH01000005.1"/>
</dbReference>
<dbReference type="EMBL" id="FYAH01000005">
    <property type="protein sequence ID" value="SMY17509.1"/>
    <property type="molecule type" value="Genomic_DNA"/>
</dbReference>
<keyword evidence="2" id="KW-1185">Reference proteome</keyword>
<evidence type="ECO:0000313" key="2">
    <source>
        <dbReference type="Proteomes" id="UP000196485"/>
    </source>
</evidence>